<dbReference type="Pfam" id="PF00990">
    <property type="entry name" value="GGDEF"/>
    <property type="match status" value="1"/>
</dbReference>
<dbReference type="InterPro" id="IPR003018">
    <property type="entry name" value="GAF"/>
</dbReference>
<dbReference type="SMART" id="SM00065">
    <property type="entry name" value="GAF"/>
    <property type="match status" value="1"/>
</dbReference>
<dbReference type="SUPFAM" id="SSF55781">
    <property type="entry name" value="GAF domain-like"/>
    <property type="match status" value="2"/>
</dbReference>
<evidence type="ECO:0000313" key="2">
    <source>
        <dbReference type="EMBL" id="EGL83465.1"/>
    </source>
</evidence>
<dbReference type="Proteomes" id="UP000825179">
    <property type="component" value="Chromosome"/>
</dbReference>
<evidence type="ECO:0000313" key="4">
    <source>
        <dbReference type="Proteomes" id="UP000010716"/>
    </source>
</evidence>
<dbReference type="InterPro" id="IPR029016">
    <property type="entry name" value="GAF-like_dom_sf"/>
</dbReference>
<dbReference type="SMART" id="SM00267">
    <property type="entry name" value="GGDEF"/>
    <property type="match status" value="1"/>
</dbReference>
<evidence type="ECO:0000313" key="5">
    <source>
        <dbReference type="Proteomes" id="UP000825179"/>
    </source>
</evidence>
<dbReference type="OrthoDB" id="9759607at2"/>
<dbReference type="Gene3D" id="3.30.70.270">
    <property type="match status" value="1"/>
</dbReference>
<dbReference type="InterPro" id="IPR050469">
    <property type="entry name" value="Diguanylate_Cyclase"/>
</dbReference>
<dbReference type="InterPro" id="IPR029787">
    <property type="entry name" value="Nucleotide_cyclase"/>
</dbReference>
<dbReference type="EMBL" id="AFCE01000104">
    <property type="protein sequence ID" value="EGL83465.1"/>
    <property type="molecule type" value="Genomic_DNA"/>
</dbReference>
<dbReference type="Pfam" id="PF13185">
    <property type="entry name" value="GAF_2"/>
    <property type="match status" value="1"/>
</dbReference>
<organism evidence="2 4">
    <name type="scientific">Caldalkalibacillus thermarum (strain TA2.A1)</name>
    <dbReference type="NCBI Taxonomy" id="986075"/>
    <lineage>
        <taxon>Bacteria</taxon>
        <taxon>Bacillati</taxon>
        <taxon>Bacillota</taxon>
        <taxon>Bacilli</taxon>
        <taxon>Bacillales</taxon>
        <taxon>Bacillaceae</taxon>
        <taxon>Caldalkalibacillus</taxon>
    </lineage>
</organism>
<dbReference type="GO" id="GO:1902201">
    <property type="term" value="P:negative regulation of bacterial-type flagellum-dependent cell motility"/>
    <property type="evidence" value="ECO:0007669"/>
    <property type="project" value="TreeGrafter"/>
</dbReference>
<dbReference type="SUPFAM" id="SSF55073">
    <property type="entry name" value="Nucleotide cyclase"/>
    <property type="match status" value="1"/>
</dbReference>
<dbReference type="PANTHER" id="PTHR45138">
    <property type="entry name" value="REGULATORY COMPONENTS OF SENSORY TRANSDUCTION SYSTEM"/>
    <property type="match status" value="1"/>
</dbReference>
<dbReference type="PROSITE" id="PS50887">
    <property type="entry name" value="GGDEF"/>
    <property type="match status" value="1"/>
</dbReference>
<dbReference type="GO" id="GO:0052621">
    <property type="term" value="F:diguanylate cyclase activity"/>
    <property type="evidence" value="ECO:0007669"/>
    <property type="project" value="TreeGrafter"/>
</dbReference>
<dbReference type="NCBIfam" id="TIGR00254">
    <property type="entry name" value="GGDEF"/>
    <property type="match status" value="1"/>
</dbReference>
<proteinExistence type="predicted"/>
<dbReference type="GO" id="GO:0043709">
    <property type="term" value="P:cell adhesion involved in single-species biofilm formation"/>
    <property type="evidence" value="ECO:0007669"/>
    <property type="project" value="TreeGrafter"/>
</dbReference>
<reference evidence="2 4" key="1">
    <citation type="journal article" date="2011" name="J. Bacteriol.">
        <title>Draft genome sequence of the thermoalkaliphilic Caldalkalibacillus thermarum strain TA2.A1.</title>
        <authorList>
            <person name="Kalamorz F."/>
            <person name="Keis S."/>
            <person name="McMillan D.G."/>
            <person name="Olsson K."/>
            <person name="Stanton J.A."/>
            <person name="Stockwell P."/>
            <person name="Black M.A."/>
            <person name="Klingeman D.M."/>
            <person name="Land M.L."/>
            <person name="Han C.S."/>
            <person name="Martin S.L."/>
            <person name="Becher S.A."/>
            <person name="Peddie C.J."/>
            <person name="Morgan H.W."/>
            <person name="Matthies D."/>
            <person name="Preiss L."/>
            <person name="Meier T."/>
            <person name="Brown S.D."/>
            <person name="Cook G.M."/>
        </authorList>
    </citation>
    <scope>NUCLEOTIDE SEQUENCE [LARGE SCALE GENOMIC DNA]</scope>
    <source>
        <strain evidence="2 4">TA2.A1</strain>
    </source>
</reference>
<dbReference type="AlphaFoldDB" id="F5L5D0"/>
<dbReference type="InterPro" id="IPR000160">
    <property type="entry name" value="GGDEF_dom"/>
</dbReference>
<dbReference type="KEGG" id="cthu:HUR95_06705"/>
<reference evidence="3" key="3">
    <citation type="submission" date="2021-08" db="EMBL/GenBank/DDBJ databases">
        <authorList>
            <person name="de Jong S."/>
            <person name="van den Broek M."/>
            <person name="Merkel A."/>
            <person name="de la Torre Cortes P."/>
            <person name="Kalamorz F."/>
            <person name="Cook G."/>
            <person name="van Loosdrecht M."/>
            <person name="McMillan D."/>
        </authorList>
    </citation>
    <scope>NUCLEOTIDE SEQUENCE</scope>
    <source>
        <strain evidence="3">TA2.A1</strain>
    </source>
</reference>
<dbReference type="EMBL" id="CP082237">
    <property type="protein sequence ID" value="QZT34930.1"/>
    <property type="molecule type" value="Genomic_DNA"/>
</dbReference>
<protein>
    <submittedName>
        <fullName evidence="2">Diguanylate cyclase with GAF sensor</fullName>
    </submittedName>
    <submittedName>
        <fullName evidence="3">Sensor domain-containing diguanylate cyclase</fullName>
    </submittedName>
</protein>
<dbReference type="CDD" id="cd01949">
    <property type="entry name" value="GGDEF"/>
    <property type="match status" value="1"/>
</dbReference>
<dbReference type="PANTHER" id="PTHR45138:SF9">
    <property type="entry name" value="DIGUANYLATE CYCLASE DGCM-RELATED"/>
    <property type="match status" value="1"/>
</dbReference>
<name>F5L5D0_CALTT</name>
<dbReference type="RefSeq" id="WP_007503684.1">
    <property type="nucleotide sequence ID" value="NZ_AFCE01000104.1"/>
</dbReference>
<dbReference type="eggNOG" id="COG2199">
    <property type="taxonomic scope" value="Bacteria"/>
</dbReference>
<dbReference type="FunFam" id="3.30.70.270:FF:000001">
    <property type="entry name" value="Diguanylate cyclase domain protein"/>
    <property type="match status" value="1"/>
</dbReference>
<dbReference type="InterPro" id="IPR043128">
    <property type="entry name" value="Rev_trsase/Diguanyl_cyclase"/>
</dbReference>
<dbReference type="GO" id="GO:0005886">
    <property type="term" value="C:plasma membrane"/>
    <property type="evidence" value="ECO:0007669"/>
    <property type="project" value="TreeGrafter"/>
</dbReference>
<reference evidence="3 5" key="2">
    <citation type="journal article" date="2020" name="Extremophiles">
        <title>Genomic analysis of Caldalkalibacillus thermarum TA2.A1 reveals aerobic alkaliphilic metabolism and evolutionary hallmarks linking alkaliphilic bacteria and plant life.</title>
        <authorList>
            <person name="de Jong S.I."/>
            <person name="van den Broek M.A."/>
            <person name="Merkel A.Y."/>
            <person name="de la Torre Cortes P."/>
            <person name="Kalamorz F."/>
            <person name="Cook G.M."/>
            <person name="van Loosdrecht M.C.M."/>
            <person name="McMillan D.G.G."/>
        </authorList>
    </citation>
    <scope>NUCLEOTIDE SEQUENCE [LARGE SCALE GENOMIC DNA]</scope>
    <source>
        <strain evidence="3 5">TA2.A1</strain>
    </source>
</reference>
<dbReference type="Proteomes" id="UP000010716">
    <property type="component" value="Unassembled WGS sequence"/>
</dbReference>
<dbReference type="Gene3D" id="3.30.450.40">
    <property type="match status" value="1"/>
</dbReference>
<gene>
    <name evidence="2" type="ORF">CathTA2_0993</name>
    <name evidence="3" type="ORF">HUR95_06705</name>
</gene>
<evidence type="ECO:0000259" key="1">
    <source>
        <dbReference type="PROSITE" id="PS50887"/>
    </source>
</evidence>
<evidence type="ECO:0000313" key="3">
    <source>
        <dbReference type="EMBL" id="QZT34930.1"/>
    </source>
</evidence>
<keyword evidence="5" id="KW-1185">Reference proteome</keyword>
<sequence>MVSYQAGKVFRQNKVWVGMLNELLAAEEMNTVVTTFVNAFRQFYPALDLTLWSSQEVEADVPVKLLDVHQRPLQLAHQAFLNGMVQIDTSEDGCTVYVPVKGKQGTYGLLEIGFFENRDSIQTELDMIVSLAEALGKSVERVQLYHQLQGLLKEQQLINEAAQQLHGQLDVQHSIQYTVAKIKEIFAPQSVHFLLYITGERAYQVVASSSPSALDKRFNRHDCPILDAVHKAQEPFISYHADQEQNARSDRFYRSFLKGQTLIMIVPVIQKDHVAGLVVVGHRQAGFYSYDQFRLLQTIVNQAAMAMLNASLHQQVSEMATTDLLTRLYNRSYLYEQITLSQLKDAQGAFILLDIDNFKQVNDSYGHQVGDDVLIQVANCLKESVRKDDIPARWGGEELAVYLPGAGLCEAVRVAERIRGKVERYSSPSVTVSCGVASWSQDDPHKSVDHLFQQADRSLYAAKQQGKNRVIVFQR</sequence>
<feature type="domain" description="GGDEF" evidence="1">
    <location>
        <begin position="346"/>
        <end position="475"/>
    </location>
</feature>
<accession>F5L5D0</accession>